<dbReference type="GO" id="GO:0009254">
    <property type="term" value="P:peptidoglycan turnover"/>
    <property type="evidence" value="ECO:0007669"/>
    <property type="project" value="InterPro"/>
</dbReference>
<sequence>MMELRLLTRGVLVAFATVMTLSPVASGATRLPLERSAWLDGFTLTEYWPAPERWFRGAKVVAPGLTKAYPVDFLYSAMGVAMEGDGVAADGSRVHLAAGLTGYVNAKGAKGGTPYWANEMFWLNSSGLLTFPLQAGGWSNGAWASSKPANKVNAKLARFESGPSLGASGVPLRPLASVAVDPKVIAYRSAVYLSAYDRWFCAADTGGAIKGSHLDVFRDAPAVRSGGTTRVAQRIRVLIPADARKLLPLLCR</sequence>
<dbReference type="EMBL" id="CAFBLU010000030">
    <property type="protein sequence ID" value="CAB4880504.1"/>
    <property type="molecule type" value="Genomic_DNA"/>
</dbReference>
<dbReference type="Pfam" id="PF06725">
    <property type="entry name" value="3D"/>
    <property type="match status" value="1"/>
</dbReference>
<reference evidence="2" key="1">
    <citation type="submission" date="2020-05" db="EMBL/GenBank/DDBJ databases">
        <authorList>
            <person name="Chiriac C."/>
            <person name="Salcher M."/>
            <person name="Ghai R."/>
            <person name="Kavagutti S V."/>
        </authorList>
    </citation>
    <scope>NUCLEOTIDE SEQUENCE</scope>
</reference>
<dbReference type="InterPro" id="IPR010611">
    <property type="entry name" value="3D_dom"/>
</dbReference>
<dbReference type="GO" id="GO:0019867">
    <property type="term" value="C:outer membrane"/>
    <property type="evidence" value="ECO:0007669"/>
    <property type="project" value="InterPro"/>
</dbReference>
<dbReference type="CDD" id="cd22785">
    <property type="entry name" value="DPBB_MltA-like"/>
    <property type="match status" value="1"/>
</dbReference>
<protein>
    <submittedName>
        <fullName evidence="2">Unannotated protein</fullName>
    </submittedName>
</protein>
<evidence type="ECO:0000313" key="2">
    <source>
        <dbReference type="EMBL" id="CAB4880504.1"/>
    </source>
</evidence>
<dbReference type="Gene3D" id="2.40.40.10">
    <property type="entry name" value="RlpA-like domain"/>
    <property type="match status" value="1"/>
</dbReference>
<dbReference type="SUPFAM" id="SSF50685">
    <property type="entry name" value="Barwin-like endoglucanases"/>
    <property type="match status" value="1"/>
</dbReference>
<gene>
    <name evidence="2" type="ORF">UFOPK3444_01369</name>
</gene>
<name>A0A6J7EHE9_9ZZZZ</name>
<dbReference type="AlphaFoldDB" id="A0A6J7EHE9"/>
<feature type="domain" description="3D" evidence="1">
    <location>
        <begin position="177"/>
        <end position="220"/>
    </location>
</feature>
<organism evidence="2">
    <name type="scientific">freshwater metagenome</name>
    <dbReference type="NCBI Taxonomy" id="449393"/>
    <lineage>
        <taxon>unclassified sequences</taxon>
        <taxon>metagenomes</taxon>
        <taxon>ecological metagenomes</taxon>
    </lineage>
</organism>
<dbReference type="InterPro" id="IPR036908">
    <property type="entry name" value="RlpA-like_sf"/>
</dbReference>
<accession>A0A6J7EHE9</accession>
<evidence type="ECO:0000259" key="1">
    <source>
        <dbReference type="Pfam" id="PF06725"/>
    </source>
</evidence>
<proteinExistence type="predicted"/>
<dbReference type="GO" id="GO:0004553">
    <property type="term" value="F:hydrolase activity, hydrolyzing O-glycosyl compounds"/>
    <property type="evidence" value="ECO:0007669"/>
    <property type="project" value="InterPro"/>
</dbReference>